<evidence type="ECO:0000313" key="1">
    <source>
        <dbReference type="EMBL" id="CAB1455792.1"/>
    </source>
</evidence>
<dbReference type="Proteomes" id="UP001153269">
    <property type="component" value="Unassembled WGS sequence"/>
</dbReference>
<organism evidence="1 2">
    <name type="scientific">Pleuronectes platessa</name>
    <name type="common">European plaice</name>
    <dbReference type="NCBI Taxonomy" id="8262"/>
    <lineage>
        <taxon>Eukaryota</taxon>
        <taxon>Metazoa</taxon>
        <taxon>Chordata</taxon>
        <taxon>Craniata</taxon>
        <taxon>Vertebrata</taxon>
        <taxon>Euteleostomi</taxon>
        <taxon>Actinopterygii</taxon>
        <taxon>Neopterygii</taxon>
        <taxon>Teleostei</taxon>
        <taxon>Neoteleostei</taxon>
        <taxon>Acanthomorphata</taxon>
        <taxon>Carangaria</taxon>
        <taxon>Pleuronectiformes</taxon>
        <taxon>Pleuronectoidei</taxon>
        <taxon>Pleuronectidae</taxon>
        <taxon>Pleuronectes</taxon>
    </lineage>
</organism>
<protein>
    <submittedName>
        <fullName evidence="1">Uncharacterized protein</fullName>
    </submittedName>
</protein>
<reference evidence="1" key="1">
    <citation type="submission" date="2020-03" db="EMBL/GenBank/DDBJ databases">
        <authorList>
            <person name="Weist P."/>
        </authorList>
    </citation>
    <scope>NUCLEOTIDE SEQUENCE</scope>
</reference>
<dbReference type="EMBL" id="CADEAL010004269">
    <property type="protein sequence ID" value="CAB1455792.1"/>
    <property type="molecule type" value="Genomic_DNA"/>
</dbReference>
<keyword evidence="2" id="KW-1185">Reference proteome</keyword>
<evidence type="ECO:0000313" key="2">
    <source>
        <dbReference type="Proteomes" id="UP001153269"/>
    </source>
</evidence>
<accession>A0A9N7ZAF7</accession>
<sequence>MGGFSPVRLFSAGGQQVRRLTSQLPIGSPWDPPERVLLLPPPVTSHPEEPPPDAGEIGSNLPRYQRTFESAVWSADRVCSPQIQSRGVLNRKLRSWREGGGSGSKREDTEKAYLLLILGLLLKHRVLEMCRGKAALDRWSSACVCPDLIKYLLHNTTQLDSPQTTPPFTEVEAVNHGPRLAPHYCAGRSDLCSFQSSKSAADQRLLWGFLTEPDLGNAVDFLSGDVTSWVQAAPVEAASCGGHRSRSLQRKCSVLINLLREACMRKELEVVGGVKSLVHWPNQLGHLIQEGLRSAGVVGVGVGGLGGLRHIEFAKSGRTTDRKPGRKEDEPLPMKCLCLASWAPVHLGHHLHHSEKLHLLTSPPLERFSGPVELLASSPPPPPPRLKISQITLSPDQSDAWIHTSSLRKGGGQKTGVRSPELNRERHARRWLSGERTICRAVAYRACDLHKAKLSSLSLLVSHWWWDPAKWHQAAGESAQRHLVVVDWFKALAQASDQHH</sequence>
<comment type="caution">
    <text evidence="1">The sequence shown here is derived from an EMBL/GenBank/DDBJ whole genome shotgun (WGS) entry which is preliminary data.</text>
</comment>
<proteinExistence type="predicted"/>
<name>A0A9N7ZAF7_PLEPL</name>
<dbReference type="AlphaFoldDB" id="A0A9N7ZAF7"/>
<gene>
    <name evidence="1" type="ORF">PLEPLA_LOCUS43573</name>
</gene>